<evidence type="ECO:0000313" key="3">
    <source>
        <dbReference type="Proteomes" id="UP000308828"/>
    </source>
</evidence>
<dbReference type="SUPFAM" id="SSF48452">
    <property type="entry name" value="TPR-like"/>
    <property type="match status" value="1"/>
</dbReference>
<evidence type="ECO:0000313" key="2">
    <source>
        <dbReference type="EMBL" id="THV21085.1"/>
    </source>
</evidence>
<dbReference type="InterPro" id="IPR036388">
    <property type="entry name" value="WH-like_DNA-bd_sf"/>
</dbReference>
<proteinExistence type="predicted"/>
<name>A0A4S8NW16_9HYPH</name>
<dbReference type="Gene3D" id="1.10.10.10">
    <property type="entry name" value="Winged helix-like DNA-binding domain superfamily/Winged helix DNA-binding domain"/>
    <property type="match status" value="1"/>
</dbReference>
<feature type="region of interest" description="Disordered" evidence="1">
    <location>
        <begin position="187"/>
        <end position="230"/>
    </location>
</feature>
<dbReference type="Gene3D" id="1.25.40.10">
    <property type="entry name" value="Tetratricopeptide repeat domain"/>
    <property type="match status" value="1"/>
</dbReference>
<sequence length="618" mass="69298">MAEYRLDTQLPDVLTSVSSTAGISRMERMDETHAAFRIYLLGPFTIKDGRGQSLTPRSQKAQAILAMLALSARGMRSRVWLRDKLWSDRSEDQAAASLRQALLDIHRSLGPDRGLLVADKNTVWLDMQRIWLDTEEVLAAECAAERVTDQLLEGMDIRDPEFEDWLTLERQNWHRRIDEGRIQDTLEPRRQPSRDISKQSLLLPVTRGPDKPWAKAEAPGDASGGRPPSGDLQWMVALQPPIVIGAADRGHIGGTLFQNLLIKAISDGLGIGVTDLSFASREAQDDKISLPLCLQLRLTFEGDMVLIELSIKHLIDNRMIWLSSQTLSRTSLERGEFGIAVSLIAQAVDQLSSFQETSRTDERMLRERLLMDGVHAIFRLSRDDLSRAEKRLQEQIEYQPRSSAYAWLSFIRTFQVGQRFTAMDAHVIDEAQAYARKALEIDPHNSVSLALVGHVHSFLFREYDYAANLFEKSIMLNPAQPLGWDLYAMLHCYAGQPDKAAAMARWVQELGIYSPHRFYFDTTKCISAGLAGNHQAAIAAGEDALRARPNFNSLLRYMVSSHAHTGNLEAARRYLERLDALEGGFTIHTLRSSGYPLLDTGGGQLLIDGLIKAGVKLR</sequence>
<comment type="caution">
    <text evidence="2">The sequence shown here is derived from an EMBL/GenBank/DDBJ whole genome shotgun (WGS) entry which is preliminary data.</text>
</comment>
<dbReference type="GO" id="GO:0006355">
    <property type="term" value="P:regulation of DNA-templated transcription"/>
    <property type="evidence" value="ECO:0007669"/>
    <property type="project" value="InterPro"/>
</dbReference>
<dbReference type="InterPro" id="IPR011990">
    <property type="entry name" value="TPR-like_helical_dom_sf"/>
</dbReference>
<organism evidence="2 3">
    <name type="scientific">Peteryoungia ipomoeae</name>
    <dbReference type="NCBI Taxonomy" id="1210932"/>
    <lineage>
        <taxon>Bacteria</taxon>
        <taxon>Pseudomonadati</taxon>
        <taxon>Pseudomonadota</taxon>
        <taxon>Alphaproteobacteria</taxon>
        <taxon>Hyphomicrobiales</taxon>
        <taxon>Rhizobiaceae</taxon>
        <taxon>Peteryoungia</taxon>
    </lineage>
</organism>
<dbReference type="InterPro" id="IPR016032">
    <property type="entry name" value="Sig_transdc_resp-reg_C-effctor"/>
</dbReference>
<protein>
    <submittedName>
        <fullName evidence="2">SARP family transcriptional regulator</fullName>
    </submittedName>
</protein>
<accession>A0A4S8NW16</accession>
<dbReference type="OrthoDB" id="9807521at2"/>
<feature type="compositionally biased region" description="Basic and acidic residues" evidence="1">
    <location>
        <begin position="187"/>
        <end position="197"/>
    </location>
</feature>
<evidence type="ECO:0000256" key="1">
    <source>
        <dbReference type="SAM" id="MobiDB-lite"/>
    </source>
</evidence>
<dbReference type="GO" id="GO:0003677">
    <property type="term" value="F:DNA binding"/>
    <property type="evidence" value="ECO:0007669"/>
    <property type="project" value="InterPro"/>
</dbReference>
<gene>
    <name evidence="2" type="ORF">FAA97_16890</name>
</gene>
<dbReference type="Proteomes" id="UP000308828">
    <property type="component" value="Unassembled WGS sequence"/>
</dbReference>
<dbReference type="SUPFAM" id="SSF46894">
    <property type="entry name" value="C-terminal effector domain of the bipartite response regulators"/>
    <property type="match status" value="1"/>
</dbReference>
<dbReference type="EMBL" id="STGV01000006">
    <property type="protein sequence ID" value="THV21085.1"/>
    <property type="molecule type" value="Genomic_DNA"/>
</dbReference>
<dbReference type="PANTHER" id="PTHR35807">
    <property type="entry name" value="TRANSCRIPTIONAL REGULATOR REDD-RELATED"/>
    <property type="match status" value="1"/>
</dbReference>
<keyword evidence="3" id="KW-1185">Reference proteome</keyword>
<reference evidence="2 3" key="1">
    <citation type="submission" date="2019-04" db="EMBL/GenBank/DDBJ databases">
        <title>Genome sequence of strain shin9-1.</title>
        <authorList>
            <person name="Gao J."/>
            <person name="Sun J."/>
        </authorList>
    </citation>
    <scope>NUCLEOTIDE SEQUENCE [LARGE SCALE GENOMIC DNA]</scope>
    <source>
        <strain evidence="3">shin9-1</strain>
    </source>
</reference>
<dbReference type="AlphaFoldDB" id="A0A4S8NW16"/>
<dbReference type="InterPro" id="IPR051677">
    <property type="entry name" value="AfsR-DnrI-RedD_regulator"/>
</dbReference>